<dbReference type="Proteomes" id="UP000789860">
    <property type="component" value="Unassembled WGS sequence"/>
</dbReference>
<comment type="caution">
    <text evidence="1">The sequence shown here is derived from an EMBL/GenBank/DDBJ whole genome shotgun (WGS) entry which is preliminary data.</text>
</comment>
<name>A0ACA9M118_9GLOM</name>
<proteinExistence type="predicted"/>
<evidence type="ECO:0000313" key="1">
    <source>
        <dbReference type="EMBL" id="CAG8559528.1"/>
    </source>
</evidence>
<accession>A0ACA9M118</accession>
<keyword evidence="2" id="KW-1185">Reference proteome</keyword>
<reference evidence="1" key="1">
    <citation type="submission" date="2021-06" db="EMBL/GenBank/DDBJ databases">
        <authorList>
            <person name="Kallberg Y."/>
            <person name="Tangrot J."/>
            <person name="Rosling A."/>
        </authorList>
    </citation>
    <scope>NUCLEOTIDE SEQUENCE</scope>
    <source>
        <strain evidence="1">AU212A</strain>
    </source>
</reference>
<organism evidence="1 2">
    <name type="scientific">Scutellospora calospora</name>
    <dbReference type="NCBI Taxonomy" id="85575"/>
    <lineage>
        <taxon>Eukaryota</taxon>
        <taxon>Fungi</taxon>
        <taxon>Fungi incertae sedis</taxon>
        <taxon>Mucoromycota</taxon>
        <taxon>Glomeromycotina</taxon>
        <taxon>Glomeromycetes</taxon>
        <taxon>Diversisporales</taxon>
        <taxon>Gigasporaceae</taxon>
        <taxon>Scutellospora</taxon>
    </lineage>
</organism>
<evidence type="ECO:0000313" key="2">
    <source>
        <dbReference type="Proteomes" id="UP000789860"/>
    </source>
</evidence>
<dbReference type="EMBL" id="CAJVPM010008915">
    <property type="protein sequence ID" value="CAG8559528.1"/>
    <property type="molecule type" value="Genomic_DNA"/>
</dbReference>
<protein>
    <submittedName>
        <fullName evidence="1">4638_t:CDS:1</fullName>
    </submittedName>
</protein>
<sequence>LVDKIIKEYEIDLYNYNEFEIFEKFDNMEKACWKTHDLMVALNYLDEKIMFALNSTDEKNVREIIKEPRLQKTHILISTNSME</sequence>
<feature type="non-terminal residue" evidence="1">
    <location>
        <position position="1"/>
    </location>
</feature>
<gene>
    <name evidence="1" type="ORF">SCALOS_LOCUS5459</name>
</gene>